<sequence>MEDPFSSGNNCAKLTKNSYLAEHVKLPLYSVTSRDLGTTAGTELVLKDIFEITGRWNCSKLVRYCQYLLQERQFSDIEQHILLYALGYFNEILLLTSNRLALHHPPLDEPFRLRFWENFLEIVNRRQIRNVAVTEHKLVLDNDEELGLEHIKQAVVPEQDFENYLRKLHGHSNEDWAQQEGLVSIASSKIAATSFFYLSNMSSAVTYHTLLVTSLLKIFRYRFYTPSVFPPFSLSVTPSVLLEALLIPASSYITTALQQTVDNKYLKNTHKLSLEGMNKVLAKITVPRLMCRRCKLPTNPPHQNICHRLFWSRQWPRVNIIPSAKRYDTYSKIGCQKTSLEKEAAVDKPNIQLVSMIFTIAASAMMNSAIVTKALPTLENDGPYNFPLRWVNRLDISGYTNVRKGVTAGDPSARKNASTGLRVESRAVSTITEPFGGCIVQLRKSRLLLTNCTEEMTLVYGLDTVTEVL</sequence>
<evidence type="ECO:0000313" key="1">
    <source>
        <dbReference type="EMBL" id="KAF2470421.1"/>
    </source>
</evidence>
<evidence type="ECO:0000313" key="2">
    <source>
        <dbReference type="Proteomes" id="UP000799755"/>
    </source>
</evidence>
<name>A0ACB6QW53_9PLEO</name>
<protein>
    <submittedName>
        <fullName evidence="1">Uncharacterized protein</fullName>
    </submittedName>
</protein>
<proteinExistence type="predicted"/>
<accession>A0ACB6QW53</accession>
<reference evidence="1" key="1">
    <citation type="journal article" date="2020" name="Stud. Mycol.">
        <title>101 Dothideomycetes genomes: a test case for predicting lifestyles and emergence of pathogens.</title>
        <authorList>
            <person name="Haridas S."/>
            <person name="Albert R."/>
            <person name="Binder M."/>
            <person name="Bloem J."/>
            <person name="Labutti K."/>
            <person name="Salamov A."/>
            <person name="Andreopoulos B."/>
            <person name="Baker S."/>
            <person name="Barry K."/>
            <person name="Bills G."/>
            <person name="Bluhm B."/>
            <person name="Cannon C."/>
            <person name="Castanera R."/>
            <person name="Culley D."/>
            <person name="Daum C."/>
            <person name="Ezra D."/>
            <person name="Gonzalez J."/>
            <person name="Henrissat B."/>
            <person name="Kuo A."/>
            <person name="Liang C."/>
            <person name="Lipzen A."/>
            <person name="Lutzoni F."/>
            <person name="Magnuson J."/>
            <person name="Mondo S."/>
            <person name="Nolan M."/>
            <person name="Ohm R."/>
            <person name="Pangilinan J."/>
            <person name="Park H.-J."/>
            <person name="Ramirez L."/>
            <person name="Alfaro M."/>
            <person name="Sun H."/>
            <person name="Tritt A."/>
            <person name="Yoshinaga Y."/>
            <person name="Zwiers L.-H."/>
            <person name="Turgeon B."/>
            <person name="Goodwin S."/>
            <person name="Spatafora J."/>
            <person name="Crous P."/>
            <person name="Grigoriev I."/>
        </authorList>
    </citation>
    <scope>NUCLEOTIDE SEQUENCE</scope>
    <source>
        <strain evidence="1">ATCC 200398</strain>
    </source>
</reference>
<keyword evidence="2" id="KW-1185">Reference proteome</keyword>
<organism evidence="1 2">
    <name type="scientific">Lindgomyces ingoldianus</name>
    <dbReference type="NCBI Taxonomy" id="673940"/>
    <lineage>
        <taxon>Eukaryota</taxon>
        <taxon>Fungi</taxon>
        <taxon>Dikarya</taxon>
        <taxon>Ascomycota</taxon>
        <taxon>Pezizomycotina</taxon>
        <taxon>Dothideomycetes</taxon>
        <taxon>Pleosporomycetidae</taxon>
        <taxon>Pleosporales</taxon>
        <taxon>Lindgomycetaceae</taxon>
        <taxon>Lindgomyces</taxon>
    </lineage>
</organism>
<comment type="caution">
    <text evidence="1">The sequence shown here is derived from an EMBL/GenBank/DDBJ whole genome shotgun (WGS) entry which is preliminary data.</text>
</comment>
<dbReference type="EMBL" id="MU003508">
    <property type="protein sequence ID" value="KAF2470421.1"/>
    <property type="molecule type" value="Genomic_DNA"/>
</dbReference>
<gene>
    <name evidence="1" type="ORF">BDR25DRAFT_355527</name>
</gene>
<dbReference type="Proteomes" id="UP000799755">
    <property type="component" value="Unassembled WGS sequence"/>
</dbReference>